<dbReference type="Gene3D" id="1.20.140.160">
    <property type="match status" value="1"/>
</dbReference>
<dbReference type="RefSeq" id="WP_073277577.1">
    <property type="nucleotide sequence ID" value="NZ_FRAC01000015.1"/>
</dbReference>
<dbReference type="EMBL" id="FRAC01000015">
    <property type="protein sequence ID" value="SHK69873.1"/>
    <property type="molecule type" value="Genomic_DNA"/>
</dbReference>
<dbReference type="GO" id="GO:0003700">
    <property type="term" value="F:DNA-binding transcription factor activity"/>
    <property type="evidence" value="ECO:0007669"/>
    <property type="project" value="InterPro"/>
</dbReference>
<dbReference type="STRING" id="1121322.SAMN02745136_03138"/>
<gene>
    <name evidence="1" type="ORF">SAMN02745136_03138</name>
</gene>
<reference evidence="1 2" key="1">
    <citation type="submission" date="2016-11" db="EMBL/GenBank/DDBJ databases">
        <authorList>
            <person name="Jaros S."/>
            <person name="Januszkiewicz K."/>
            <person name="Wedrychowicz H."/>
        </authorList>
    </citation>
    <scope>NUCLEOTIDE SEQUENCE [LARGE SCALE GENOMIC DNA]</scope>
    <source>
        <strain evidence="1 2">DSM 15929</strain>
    </source>
</reference>
<evidence type="ECO:0000313" key="1">
    <source>
        <dbReference type="EMBL" id="SHK69873.1"/>
    </source>
</evidence>
<dbReference type="AlphaFoldDB" id="A0A1M6UL49"/>
<dbReference type="InterPro" id="IPR013325">
    <property type="entry name" value="RNA_pol_sigma_r2"/>
</dbReference>
<name>A0A1M6UL49_9FIRM</name>
<dbReference type="PANTHER" id="PTHR30603">
    <property type="entry name" value="RNA POLYMERASE SIGMA FACTOR RPO"/>
    <property type="match status" value="1"/>
</dbReference>
<protein>
    <submittedName>
        <fullName evidence="1">RNA polymerase sigma factor, sigma-70 family</fullName>
    </submittedName>
</protein>
<proteinExistence type="predicted"/>
<dbReference type="OrthoDB" id="2056807at2"/>
<dbReference type="InterPro" id="IPR013324">
    <property type="entry name" value="RNA_pol_sigma_r3/r4-like"/>
</dbReference>
<dbReference type="InterPro" id="IPR050239">
    <property type="entry name" value="Sigma-70_RNA_pol_init_factors"/>
</dbReference>
<dbReference type="NCBIfam" id="TIGR02937">
    <property type="entry name" value="sigma70-ECF"/>
    <property type="match status" value="1"/>
</dbReference>
<organism evidence="1 2">
    <name type="scientific">Anaerocolumna jejuensis DSM 15929</name>
    <dbReference type="NCBI Taxonomy" id="1121322"/>
    <lineage>
        <taxon>Bacteria</taxon>
        <taxon>Bacillati</taxon>
        <taxon>Bacillota</taxon>
        <taxon>Clostridia</taxon>
        <taxon>Lachnospirales</taxon>
        <taxon>Lachnospiraceae</taxon>
        <taxon>Anaerocolumna</taxon>
    </lineage>
</organism>
<evidence type="ECO:0000313" key="2">
    <source>
        <dbReference type="Proteomes" id="UP000184386"/>
    </source>
</evidence>
<dbReference type="Proteomes" id="UP000184386">
    <property type="component" value="Unassembled WGS sequence"/>
</dbReference>
<dbReference type="SUPFAM" id="SSF88946">
    <property type="entry name" value="Sigma2 domain of RNA polymerase sigma factors"/>
    <property type="match status" value="1"/>
</dbReference>
<accession>A0A1M6UL49</accession>
<sequence>MENQSSDICDEELVNDVKNIMKTGSLMEKLDTLEFVSSYFNRDVKMTAILVEAARDMNNPVVSDRAKELFIKKMDKFISKFISEQYPTFIRAHYEDMIQAARMGIVIGLEKFNPEIAKPTTFFILYIKHEVSQYINNYVNGLSTYYANEKYKINKAISLLESQNQETTDVKIAEITGITPENVKQLRCMTASSANVEFDEVFMNKADENDTPEQIILKKELEETINNTIEKHLTETEKQIITMYYGLSGKGDTSEKAAVFPTKKEFRNISDTLGIPYEKVRKYHASALRKLYTAVKKTNIVSGLSKSEKILNAEYISFVSEEEGNRIMRTHALTDNEFDV</sequence>
<keyword evidence="2" id="KW-1185">Reference proteome</keyword>
<dbReference type="InterPro" id="IPR014284">
    <property type="entry name" value="RNA_pol_sigma-70_dom"/>
</dbReference>
<dbReference type="PANTHER" id="PTHR30603:SF47">
    <property type="entry name" value="RNA POLYMERASE SIGMA FACTOR SIGD, CHLOROPLASTIC"/>
    <property type="match status" value="1"/>
</dbReference>
<dbReference type="SUPFAM" id="SSF88659">
    <property type="entry name" value="Sigma3 and sigma4 domains of RNA polymerase sigma factors"/>
    <property type="match status" value="1"/>
</dbReference>
<dbReference type="GO" id="GO:0006352">
    <property type="term" value="P:DNA-templated transcription initiation"/>
    <property type="evidence" value="ECO:0007669"/>
    <property type="project" value="InterPro"/>
</dbReference>